<feature type="transmembrane region" description="Helical" evidence="8">
    <location>
        <begin position="281"/>
        <end position="303"/>
    </location>
</feature>
<keyword evidence="10" id="KW-1185">Reference proteome</keyword>
<keyword evidence="5 8" id="KW-0812">Transmembrane</keyword>
<dbReference type="AlphaFoldDB" id="A0A930YU78"/>
<feature type="transmembrane region" description="Helical" evidence="8">
    <location>
        <begin position="153"/>
        <end position="175"/>
    </location>
</feature>
<feature type="transmembrane region" description="Helical" evidence="8">
    <location>
        <begin position="250"/>
        <end position="269"/>
    </location>
</feature>
<comment type="similarity">
    <text evidence="2">Belongs to the binding-protein-dependent transport system permease family. FecCD subfamily.</text>
</comment>
<evidence type="ECO:0000256" key="4">
    <source>
        <dbReference type="ARBA" id="ARBA00022475"/>
    </source>
</evidence>
<evidence type="ECO:0000256" key="6">
    <source>
        <dbReference type="ARBA" id="ARBA00022989"/>
    </source>
</evidence>
<evidence type="ECO:0000313" key="9">
    <source>
        <dbReference type="EMBL" id="MBF5026442.1"/>
    </source>
</evidence>
<evidence type="ECO:0000256" key="1">
    <source>
        <dbReference type="ARBA" id="ARBA00004651"/>
    </source>
</evidence>
<feature type="transmembrane region" description="Helical" evidence="8">
    <location>
        <begin position="61"/>
        <end position="80"/>
    </location>
</feature>
<name>A0A930YU78_9FLAO</name>
<proteinExistence type="inferred from homology"/>
<keyword evidence="3" id="KW-0813">Transport</keyword>
<dbReference type="EMBL" id="JADKYY010000001">
    <property type="protein sequence ID" value="MBF5026442.1"/>
    <property type="molecule type" value="Genomic_DNA"/>
</dbReference>
<dbReference type="Proteomes" id="UP000694480">
    <property type="component" value="Unassembled WGS sequence"/>
</dbReference>
<keyword evidence="6 8" id="KW-1133">Transmembrane helix</keyword>
<dbReference type="GO" id="GO:0005886">
    <property type="term" value="C:plasma membrane"/>
    <property type="evidence" value="ECO:0007669"/>
    <property type="project" value="UniProtKB-SubCell"/>
</dbReference>
<evidence type="ECO:0000256" key="2">
    <source>
        <dbReference type="ARBA" id="ARBA00007935"/>
    </source>
</evidence>
<evidence type="ECO:0000256" key="5">
    <source>
        <dbReference type="ARBA" id="ARBA00022692"/>
    </source>
</evidence>
<dbReference type="Pfam" id="PF01032">
    <property type="entry name" value="FecCD"/>
    <property type="match status" value="1"/>
</dbReference>
<dbReference type="SUPFAM" id="SSF81345">
    <property type="entry name" value="ABC transporter involved in vitamin B12 uptake, BtuC"/>
    <property type="match status" value="1"/>
</dbReference>
<evidence type="ECO:0000313" key="10">
    <source>
        <dbReference type="Proteomes" id="UP000694480"/>
    </source>
</evidence>
<feature type="transmembrane region" description="Helical" evidence="8">
    <location>
        <begin position="118"/>
        <end position="141"/>
    </location>
</feature>
<reference evidence="9" key="1">
    <citation type="submission" date="2020-11" db="EMBL/GenBank/DDBJ databases">
        <title>Genome seq and assembly of Planobacterium sp.</title>
        <authorList>
            <person name="Chhetri G."/>
        </authorList>
    </citation>
    <scope>NUCLEOTIDE SEQUENCE</scope>
    <source>
        <strain evidence="9">GCR5</strain>
    </source>
</reference>
<evidence type="ECO:0000256" key="7">
    <source>
        <dbReference type="ARBA" id="ARBA00023136"/>
    </source>
</evidence>
<evidence type="ECO:0000256" key="8">
    <source>
        <dbReference type="SAM" id="Phobius"/>
    </source>
</evidence>
<dbReference type="PANTHER" id="PTHR30472">
    <property type="entry name" value="FERRIC ENTEROBACTIN TRANSPORT SYSTEM PERMEASE PROTEIN"/>
    <property type="match status" value="1"/>
</dbReference>
<dbReference type="RefSeq" id="WP_194738367.1">
    <property type="nucleotide sequence ID" value="NZ_JADKYY010000001.1"/>
</dbReference>
<protein>
    <submittedName>
        <fullName evidence="9">Iron ABC transporter permease</fullName>
    </submittedName>
</protein>
<keyword evidence="7 8" id="KW-0472">Membrane</keyword>
<feature type="transmembrane region" description="Helical" evidence="8">
    <location>
        <begin position="224"/>
        <end position="244"/>
    </location>
</feature>
<keyword evidence="4" id="KW-1003">Cell membrane</keyword>
<feature type="transmembrane region" description="Helical" evidence="8">
    <location>
        <begin position="309"/>
        <end position="328"/>
    </location>
</feature>
<gene>
    <name evidence="9" type="ORF">IC612_01355</name>
</gene>
<dbReference type="GO" id="GO:0033214">
    <property type="term" value="P:siderophore-iron import into cell"/>
    <property type="evidence" value="ECO:0007669"/>
    <property type="project" value="TreeGrafter"/>
</dbReference>
<accession>A0A930YU78</accession>
<dbReference type="PANTHER" id="PTHR30472:SF41">
    <property type="entry name" value="TRANSPORT SYSTEM PERMEASE PROTEIN"/>
    <property type="match status" value="1"/>
</dbReference>
<evidence type="ECO:0000256" key="3">
    <source>
        <dbReference type="ARBA" id="ARBA00022448"/>
    </source>
</evidence>
<comment type="caution">
    <text evidence="9">The sequence shown here is derived from an EMBL/GenBank/DDBJ whole genome shotgun (WGS) entry which is preliminary data.</text>
</comment>
<dbReference type="Gene3D" id="1.10.3470.10">
    <property type="entry name" value="ABC transporter involved in vitamin B12 uptake, BtuC"/>
    <property type="match status" value="1"/>
</dbReference>
<dbReference type="InterPro" id="IPR037294">
    <property type="entry name" value="ABC_BtuC-like"/>
</dbReference>
<feature type="transmembrane region" description="Helical" evidence="8">
    <location>
        <begin position="195"/>
        <end position="217"/>
    </location>
</feature>
<sequence>MSLRLAPQVHTQRGFFVLCLLLGLGILSLAALNLSTGYSEISLHEILFSDAISTIANLRISRVAVMALCGLAIPTSGFLLQEYFQNPLAGPSVLGITSVASLSVALFIFLSAEWNIPIFLHNSLLSTFAIVGSILLMLLLLVVSSRFKDRSTLVIFGFLISALCGAVVSLLQFYGQSESLKNYILWSFGSTAQVTSGQIRILAVLVLVGLLLAAFAVRPLIGGLLGVQYASSIGVNLSSLKIFVIVSSSLLAASITAYLGPILFIGIIVPHFSRMVWNPAMLWHQWILNMLLGILIMQLFSVISESSQLPLNVITSLFGIPVIFTMFLKKNQRI</sequence>
<dbReference type="InterPro" id="IPR000522">
    <property type="entry name" value="ABC_transptr_permease_BtuC"/>
</dbReference>
<feature type="transmembrane region" description="Helical" evidence="8">
    <location>
        <begin position="92"/>
        <end position="112"/>
    </location>
</feature>
<comment type="subcellular location">
    <subcellularLocation>
        <location evidence="1">Cell membrane</location>
        <topology evidence="1">Multi-pass membrane protein</topology>
    </subcellularLocation>
</comment>
<dbReference type="GO" id="GO:0022857">
    <property type="term" value="F:transmembrane transporter activity"/>
    <property type="evidence" value="ECO:0007669"/>
    <property type="project" value="InterPro"/>
</dbReference>
<organism evidence="9 10">
    <name type="scientific">Planobacterium oryzisoli</name>
    <dbReference type="NCBI Taxonomy" id="2771435"/>
    <lineage>
        <taxon>Bacteria</taxon>
        <taxon>Pseudomonadati</taxon>
        <taxon>Bacteroidota</taxon>
        <taxon>Flavobacteriia</taxon>
        <taxon>Flavobacteriales</taxon>
        <taxon>Weeksellaceae</taxon>
        <taxon>Chryseobacterium group</taxon>
        <taxon>Chryseobacterium</taxon>
    </lineage>
</organism>